<accession>A0ACB7XHG3</accession>
<protein>
    <submittedName>
        <fullName evidence="1">Uncharacterized protein</fullName>
    </submittedName>
</protein>
<sequence>MEETNSIKVCVTGGSGYIASCFVKKLLEKGYTVHATLRNLGEKIKVDPLKSLPHADTRLVLFQADIYNPSEFEPAIEGCHYVFHLATPLQHNSQSTKYKDTIEASIAAVKSIADCCIRSQSVKRLIYTASVMSTSAWKEDGAGFKSSFDESCWTPLNFSSIFAQDYVLEYAKSKTLAEKEVLSYNEIENGKLEVVSLPCGLVGGDNSLLSLLPLSVNVCISQITGNHSMYDRLRFLQELLGSIPLVHIDDVCEAHIFCIEKESLRGRFLCAAVDTSVQEIASYHQENYPLFTISHEFKEGAPDIGSSCDNTKLMRMGFEYKYGMKDTLDGCVDFGRRLQAFSSI</sequence>
<evidence type="ECO:0000313" key="2">
    <source>
        <dbReference type="Proteomes" id="UP000828048"/>
    </source>
</evidence>
<name>A0ACB7XHG3_9ERIC</name>
<organism evidence="1 2">
    <name type="scientific">Vaccinium darrowii</name>
    <dbReference type="NCBI Taxonomy" id="229202"/>
    <lineage>
        <taxon>Eukaryota</taxon>
        <taxon>Viridiplantae</taxon>
        <taxon>Streptophyta</taxon>
        <taxon>Embryophyta</taxon>
        <taxon>Tracheophyta</taxon>
        <taxon>Spermatophyta</taxon>
        <taxon>Magnoliopsida</taxon>
        <taxon>eudicotyledons</taxon>
        <taxon>Gunneridae</taxon>
        <taxon>Pentapetalae</taxon>
        <taxon>asterids</taxon>
        <taxon>Ericales</taxon>
        <taxon>Ericaceae</taxon>
        <taxon>Vaccinioideae</taxon>
        <taxon>Vaccinieae</taxon>
        <taxon>Vaccinium</taxon>
    </lineage>
</organism>
<reference evidence="1 2" key="1">
    <citation type="journal article" date="2021" name="Hortic Res">
        <title>High-quality reference genome and annotation aids understanding of berry development for evergreen blueberry (Vaccinium darrowii).</title>
        <authorList>
            <person name="Yu J."/>
            <person name="Hulse-Kemp A.M."/>
            <person name="Babiker E."/>
            <person name="Staton M."/>
        </authorList>
    </citation>
    <scope>NUCLEOTIDE SEQUENCE [LARGE SCALE GENOMIC DNA]</scope>
    <source>
        <strain evidence="2">cv. NJ 8807/NJ 8810</strain>
        <tissue evidence="1">Young leaf</tissue>
    </source>
</reference>
<keyword evidence="2" id="KW-1185">Reference proteome</keyword>
<dbReference type="Proteomes" id="UP000828048">
    <property type="component" value="Chromosome 10"/>
</dbReference>
<evidence type="ECO:0000313" key="1">
    <source>
        <dbReference type="EMBL" id="KAH7840062.1"/>
    </source>
</evidence>
<gene>
    <name evidence="1" type="ORF">Vadar_012215</name>
</gene>
<proteinExistence type="predicted"/>
<dbReference type="EMBL" id="CM037160">
    <property type="protein sequence ID" value="KAH7840062.1"/>
    <property type="molecule type" value="Genomic_DNA"/>
</dbReference>
<comment type="caution">
    <text evidence="1">The sequence shown here is derived from an EMBL/GenBank/DDBJ whole genome shotgun (WGS) entry which is preliminary data.</text>
</comment>